<feature type="compositionally biased region" description="Low complexity" evidence="1">
    <location>
        <begin position="200"/>
        <end position="216"/>
    </location>
</feature>
<name>A0AAN8MNB9_9PEZI</name>
<feature type="compositionally biased region" description="Polar residues" evidence="1">
    <location>
        <begin position="284"/>
        <end position="302"/>
    </location>
</feature>
<comment type="caution">
    <text evidence="3">The sequence shown here is derived from an EMBL/GenBank/DDBJ whole genome shotgun (WGS) entry which is preliminary data.</text>
</comment>
<dbReference type="InterPro" id="IPR056009">
    <property type="entry name" value="DUF7587"/>
</dbReference>
<dbReference type="Pfam" id="PF24494">
    <property type="entry name" value="DUF7587"/>
    <property type="match status" value="1"/>
</dbReference>
<proteinExistence type="predicted"/>
<organism evidence="3 4">
    <name type="scientific">Orbilia javanica</name>
    <dbReference type="NCBI Taxonomy" id="47235"/>
    <lineage>
        <taxon>Eukaryota</taxon>
        <taxon>Fungi</taxon>
        <taxon>Dikarya</taxon>
        <taxon>Ascomycota</taxon>
        <taxon>Pezizomycotina</taxon>
        <taxon>Orbiliomycetes</taxon>
        <taxon>Orbiliales</taxon>
        <taxon>Orbiliaceae</taxon>
        <taxon>Orbilia</taxon>
    </lineage>
</organism>
<dbReference type="PANTHER" id="PTHR40781">
    <property type="match status" value="1"/>
</dbReference>
<feature type="compositionally biased region" description="Basic residues" evidence="1">
    <location>
        <begin position="355"/>
        <end position="370"/>
    </location>
</feature>
<dbReference type="Proteomes" id="UP001313282">
    <property type="component" value="Unassembled WGS sequence"/>
</dbReference>
<evidence type="ECO:0000313" key="3">
    <source>
        <dbReference type="EMBL" id="KAK6331837.1"/>
    </source>
</evidence>
<gene>
    <name evidence="3" type="ORF">TWF718_002378</name>
</gene>
<accession>A0AAN8MNB9</accession>
<evidence type="ECO:0000313" key="4">
    <source>
        <dbReference type="Proteomes" id="UP001313282"/>
    </source>
</evidence>
<feature type="region of interest" description="Disordered" evidence="1">
    <location>
        <begin position="281"/>
        <end position="370"/>
    </location>
</feature>
<evidence type="ECO:0000256" key="1">
    <source>
        <dbReference type="SAM" id="MobiDB-lite"/>
    </source>
</evidence>
<reference evidence="3 4" key="1">
    <citation type="submission" date="2019-10" db="EMBL/GenBank/DDBJ databases">
        <authorList>
            <person name="Palmer J.M."/>
        </authorList>
    </citation>
    <scope>NUCLEOTIDE SEQUENCE [LARGE SCALE GENOMIC DNA]</scope>
    <source>
        <strain evidence="3 4">TWF718</strain>
    </source>
</reference>
<feature type="region of interest" description="Disordered" evidence="1">
    <location>
        <begin position="190"/>
        <end position="220"/>
    </location>
</feature>
<sequence>MASQYENSAASSSGFSESATNPLPGFCLRRGHQSLPKFLYRVHIPGRTKTKYTQAGGFRSLGSEFDHSDSHEFLSKLINHLTWSKKSPSPFITTLEREKHAEDWAKVFLKRRPNCEFAQIMKINTQKIGAGGHGQKVPIVRVLQVVSTMRRRGHEILPDGRDDDQIDDEYLCMYSIPRAAIVGERTIWNPNADHRGPQDGSSYSQASGSSYSAPSQLNQPLEPVVRENTRINRNGPVVMNVSPLNTSLYDAVGEALSSPGAPYEASGGVRVGHPRHDRAVPSNGYPQHQATGITQPVSSPTSRYDYPNTNPTPRPPNVYTGGGTGRPIENTARSFPPNDREIKWTSRSPSPGPVKKSRLRKLFKKFTRND</sequence>
<dbReference type="PANTHER" id="PTHR40781:SF1">
    <property type="match status" value="1"/>
</dbReference>
<protein>
    <recommendedName>
        <fullName evidence="2">DUF7587 domain-containing protein</fullName>
    </recommendedName>
</protein>
<dbReference type="EMBL" id="JAVHNR010000010">
    <property type="protein sequence ID" value="KAK6331837.1"/>
    <property type="molecule type" value="Genomic_DNA"/>
</dbReference>
<evidence type="ECO:0000259" key="2">
    <source>
        <dbReference type="Pfam" id="PF24494"/>
    </source>
</evidence>
<keyword evidence="4" id="KW-1185">Reference proteome</keyword>
<feature type="domain" description="DUF7587" evidence="2">
    <location>
        <begin position="35"/>
        <end position="184"/>
    </location>
</feature>
<dbReference type="AlphaFoldDB" id="A0AAN8MNB9"/>